<name>A0A7R9EGH3_9NEOP</name>
<organism evidence="2">
    <name type="scientific">Timema monikensis</name>
    <dbReference type="NCBI Taxonomy" id="170555"/>
    <lineage>
        <taxon>Eukaryota</taxon>
        <taxon>Metazoa</taxon>
        <taxon>Ecdysozoa</taxon>
        <taxon>Arthropoda</taxon>
        <taxon>Hexapoda</taxon>
        <taxon>Insecta</taxon>
        <taxon>Pterygota</taxon>
        <taxon>Neoptera</taxon>
        <taxon>Polyneoptera</taxon>
        <taxon>Phasmatodea</taxon>
        <taxon>Timematodea</taxon>
        <taxon>Timematoidea</taxon>
        <taxon>Timematidae</taxon>
        <taxon>Timema</taxon>
    </lineage>
</organism>
<reference evidence="2" key="1">
    <citation type="submission" date="2020-11" db="EMBL/GenBank/DDBJ databases">
        <authorList>
            <person name="Tran Van P."/>
        </authorList>
    </citation>
    <scope>NUCLEOTIDE SEQUENCE</scope>
</reference>
<evidence type="ECO:0000313" key="2">
    <source>
        <dbReference type="EMBL" id="CAD7433547.1"/>
    </source>
</evidence>
<sequence length="167" mass="18656">MRGKRGWCGDYSSAPLMSPVTGGWIQACFSSPLQGQAERAPPKTWKDLRRRGDTPDTPDTPDSKTWVGVRRNSKYVRVQQVAYRQAGSSQRVFKTPSPTCSQQYPWVAFDAGSFFRQCHSRPGASVLLTIGHLLYTHVLRVASDSNYKMTFPNISLLGCSDFSVCRC</sequence>
<proteinExistence type="predicted"/>
<dbReference type="AlphaFoldDB" id="A0A7R9EGH3"/>
<feature type="compositionally biased region" description="Basic and acidic residues" evidence="1">
    <location>
        <begin position="40"/>
        <end position="54"/>
    </location>
</feature>
<accession>A0A7R9EGH3</accession>
<evidence type="ECO:0000256" key="1">
    <source>
        <dbReference type="SAM" id="MobiDB-lite"/>
    </source>
</evidence>
<protein>
    <submittedName>
        <fullName evidence="2">Uncharacterized protein</fullName>
    </submittedName>
</protein>
<dbReference type="PROSITE" id="PS51257">
    <property type="entry name" value="PROKAR_LIPOPROTEIN"/>
    <property type="match status" value="1"/>
</dbReference>
<dbReference type="EMBL" id="OB796545">
    <property type="protein sequence ID" value="CAD7433547.1"/>
    <property type="molecule type" value="Genomic_DNA"/>
</dbReference>
<gene>
    <name evidence="2" type="ORF">TMSB3V08_LOCUS10218</name>
</gene>
<feature type="region of interest" description="Disordered" evidence="1">
    <location>
        <begin position="33"/>
        <end position="66"/>
    </location>
</feature>